<evidence type="ECO:0000313" key="3">
    <source>
        <dbReference type="EMBL" id="TWO70681.1"/>
    </source>
</evidence>
<dbReference type="RefSeq" id="WP_145893673.1">
    <property type="nucleotide sequence ID" value="NZ_VOBQ01000011.1"/>
</dbReference>
<dbReference type="Gene3D" id="1.10.1660.10">
    <property type="match status" value="1"/>
</dbReference>
<evidence type="ECO:0000313" key="4">
    <source>
        <dbReference type="Proteomes" id="UP000318199"/>
    </source>
</evidence>
<dbReference type="GO" id="GO:0003700">
    <property type="term" value="F:DNA-binding transcription factor activity"/>
    <property type="evidence" value="ECO:0007669"/>
    <property type="project" value="InterPro"/>
</dbReference>
<dbReference type="AlphaFoldDB" id="A0A562ZQQ7"/>
<dbReference type="SMART" id="SM00422">
    <property type="entry name" value="HTH_MERR"/>
    <property type="match status" value="1"/>
</dbReference>
<organism evidence="3 4">
    <name type="scientific">Caenimonas sedimenti</name>
    <dbReference type="NCBI Taxonomy" id="2596921"/>
    <lineage>
        <taxon>Bacteria</taxon>
        <taxon>Pseudomonadati</taxon>
        <taxon>Pseudomonadota</taxon>
        <taxon>Betaproteobacteria</taxon>
        <taxon>Burkholderiales</taxon>
        <taxon>Comamonadaceae</taxon>
        <taxon>Caenimonas</taxon>
    </lineage>
</organism>
<evidence type="ECO:0000256" key="1">
    <source>
        <dbReference type="ARBA" id="ARBA00023125"/>
    </source>
</evidence>
<dbReference type="PRINTS" id="PR00040">
    <property type="entry name" value="HTHMERR"/>
</dbReference>
<dbReference type="EMBL" id="VOBQ01000011">
    <property type="protein sequence ID" value="TWO70681.1"/>
    <property type="molecule type" value="Genomic_DNA"/>
</dbReference>
<protein>
    <submittedName>
        <fullName evidence="3">MerR family transcriptional regulator</fullName>
    </submittedName>
</protein>
<dbReference type="Pfam" id="PF07739">
    <property type="entry name" value="TipAS"/>
    <property type="match status" value="1"/>
</dbReference>
<dbReference type="PANTHER" id="PTHR30204:SF90">
    <property type="entry name" value="HTH-TYPE TRANSCRIPTIONAL ACTIVATOR MTA"/>
    <property type="match status" value="1"/>
</dbReference>
<gene>
    <name evidence="3" type="ORF">FN976_14085</name>
</gene>
<keyword evidence="1" id="KW-0238">DNA-binding</keyword>
<dbReference type="PROSITE" id="PS50937">
    <property type="entry name" value="HTH_MERR_2"/>
    <property type="match status" value="1"/>
</dbReference>
<dbReference type="PANTHER" id="PTHR30204">
    <property type="entry name" value="REDOX-CYCLING DRUG-SENSING TRANSCRIPTIONAL ACTIVATOR SOXR"/>
    <property type="match status" value="1"/>
</dbReference>
<dbReference type="InterPro" id="IPR012925">
    <property type="entry name" value="TipAS_dom"/>
</dbReference>
<dbReference type="PROSITE" id="PS00552">
    <property type="entry name" value="HTH_MERR_1"/>
    <property type="match status" value="1"/>
</dbReference>
<dbReference type="OrthoDB" id="9808480at2"/>
<dbReference type="InterPro" id="IPR047057">
    <property type="entry name" value="MerR_fam"/>
</dbReference>
<dbReference type="InterPro" id="IPR009061">
    <property type="entry name" value="DNA-bd_dom_put_sf"/>
</dbReference>
<accession>A0A562ZQQ7</accession>
<dbReference type="InterPro" id="IPR000551">
    <property type="entry name" value="MerR-type_HTH_dom"/>
</dbReference>
<sequence length="338" mass="37884">MQLKVGELARSSGLTVRTLHHYDEIGLLKPSGRSDAGYRLYSQEDVARLHGIQALRHLGLALNDIAGLLDGQQAAPDLILEQQMRALDREIAQATELRGRLALIRDGIREGTEPAMQDWLKALSLMATYGKYFSSAELKAIFSGFKKIEREWHALLDEVRVVMDRGAEPASADVQVLARRWMGLVHYWMEGDFVLMERWGDMYRREPSAHGHKGGPPTDMFAFMQAAIELRMGLMLRHLTKEELGRIRPLPEAEWAALNADGLALLATGALTDSPQAQALRDRWLDLQNRLVGGDQDMRRKLLLAQRSEPLLLAGSPLAAKVRDFLLQGEKTLDPHVT</sequence>
<name>A0A562ZQQ7_9BURK</name>
<evidence type="ECO:0000259" key="2">
    <source>
        <dbReference type="PROSITE" id="PS50937"/>
    </source>
</evidence>
<proteinExistence type="predicted"/>
<dbReference type="Pfam" id="PF13411">
    <property type="entry name" value="MerR_1"/>
    <property type="match status" value="1"/>
</dbReference>
<reference evidence="3 4" key="1">
    <citation type="submission" date="2019-07" db="EMBL/GenBank/DDBJ databases">
        <title>Caenimonas sedimenti sp. nov., isolated from activated sludge.</title>
        <authorList>
            <person name="Xu J."/>
        </authorList>
    </citation>
    <scope>NUCLEOTIDE SEQUENCE [LARGE SCALE GENOMIC DNA]</scope>
    <source>
        <strain evidence="3 4">HX-9-20</strain>
    </source>
</reference>
<dbReference type="CDD" id="cd01106">
    <property type="entry name" value="HTH_TipAL-Mta"/>
    <property type="match status" value="1"/>
</dbReference>
<keyword evidence="4" id="KW-1185">Reference proteome</keyword>
<feature type="domain" description="HTH merR-type" evidence="2">
    <location>
        <begin position="1"/>
        <end position="71"/>
    </location>
</feature>
<dbReference type="Proteomes" id="UP000318199">
    <property type="component" value="Unassembled WGS sequence"/>
</dbReference>
<dbReference type="GO" id="GO:0003677">
    <property type="term" value="F:DNA binding"/>
    <property type="evidence" value="ECO:0007669"/>
    <property type="project" value="UniProtKB-KW"/>
</dbReference>
<dbReference type="SUPFAM" id="SSF46955">
    <property type="entry name" value="Putative DNA-binding domain"/>
    <property type="match status" value="1"/>
</dbReference>
<comment type="caution">
    <text evidence="3">The sequence shown here is derived from an EMBL/GenBank/DDBJ whole genome shotgun (WGS) entry which is preliminary data.</text>
</comment>